<dbReference type="CDD" id="cd00830">
    <property type="entry name" value="KAS_III"/>
    <property type="match status" value="1"/>
</dbReference>
<dbReference type="GO" id="GO:0004315">
    <property type="term" value="F:3-oxoacyl-[acyl-carrier-protein] synthase activity"/>
    <property type="evidence" value="ECO:0007669"/>
    <property type="project" value="InterPro"/>
</dbReference>
<evidence type="ECO:0000259" key="9">
    <source>
        <dbReference type="Pfam" id="PF08545"/>
    </source>
</evidence>
<evidence type="ECO:0000256" key="2">
    <source>
        <dbReference type="ARBA" id="ARBA00008642"/>
    </source>
</evidence>
<keyword evidence="4" id="KW-0808">Transferase</keyword>
<dbReference type="Pfam" id="PF08541">
    <property type="entry name" value="ACP_syn_III_C"/>
    <property type="match status" value="1"/>
</dbReference>
<evidence type="ECO:0000256" key="7">
    <source>
        <dbReference type="ARBA" id="ARBA00023160"/>
    </source>
</evidence>
<comment type="pathway">
    <text evidence="1">Lipid metabolism.</text>
</comment>
<dbReference type="GO" id="GO:0006633">
    <property type="term" value="P:fatty acid biosynthetic process"/>
    <property type="evidence" value="ECO:0007669"/>
    <property type="project" value="UniProtKB-KW"/>
</dbReference>
<comment type="similarity">
    <text evidence="2">Belongs to the thiolase-like superfamily. FabH family.</text>
</comment>
<organism evidence="10 11">
    <name type="scientific">Campylobacter subantarcticus LMG 24374</name>
    <dbReference type="NCBI Taxonomy" id="1388751"/>
    <lineage>
        <taxon>Bacteria</taxon>
        <taxon>Pseudomonadati</taxon>
        <taxon>Campylobacterota</taxon>
        <taxon>Epsilonproteobacteria</taxon>
        <taxon>Campylobacterales</taxon>
        <taxon>Campylobacteraceae</taxon>
        <taxon>Campylobacter</taxon>
    </lineage>
</organism>
<evidence type="ECO:0000256" key="3">
    <source>
        <dbReference type="ARBA" id="ARBA00022516"/>
    </source>
</evidence>
<dbReference type="KEGG" id="csm:CSUB8521_1496"/>
<dbReference type="InterPro" id="IPR016039">
    <property type="entry name" value="Thiolase-like"/>
</dbReference>
<keyword evidence="5" id="KW-0276">Fatty acid metabolism</keyword>
<proteinExistence type="inferred from homology"/>
<dbReference type="RefSeq" id="WP_039664488.1">
    <property type="nucleotide sequence ID" value="NZ_CP007772.1"/>
</dbReference>
<accession>A0A0A8HBF6</accession>
<keyword evidence="6" id="KW-0443">Lipid metabolism</keyword>
<dbReference type="OrthoDB" id="9815506at2"/>
<evidence type="ECO:0000256" key="6">
    <source>
        <dbReference type="ARBA" id="ARBA00023098"/>
    </source>
</evidence>
<evidence type="ECO:0000313" key="11">
    <source>
        <dbReference type="Proteomes" id="UP000031135"/>
    </source>
</evidence>
<sequence length="355" mass="39888">MKASFNNAKISGISVCVPNQHINIDDCLESIFQGNNKMLKRMKKISGIQERFIADENISTTDLAYEASINLFNMLDFDKNELDMVIFVTQTPDFFMPSCANYLHKRLNLNPCTIAFDVNQACSGYLYGLFVAFSFLENQNAKNILLICGDTLSKTINPLNANLAPIFGDGVSATLINCANEKSFFKLYSSGEGFDKLIIPNRAFAKLDENKSSNKEIFQANEHRSLDNLYMDGAEIFNQALHLESQCIKEMLQLCEKSKDEIDYFLLHQSNQFLIDSIINDLNLESAKTPNFLMSKYANLSACSLPALLCEIQKNDFNAILSAFGAGYAWGSAYINFDKDFKTDTISIYKGDKND</sequence>
<dbReference type="EMBL" id="CP007772">
    <property type="protein sequence ID" value="AJC91317.1"/>
    <property type="molecule type" value="Genomic_DNA"/>
</dbReference>
<dbReference type="InterPro" id="IPR013751">
    <property type="entry name" value="ACP_syn_III_N"/>
</dbReference>
<gene>
    <name evidence="10" type="ORF">CSUB8521_1496</name>
</gene>
<dbReference type="NCBIfam" id="NF009519">
    <property type="entry name" value="PRK12880.1"/>
    <property type="match status" value="1"/>
</dbReference>
<evidence type="ECO:0000256" key="1">
    <source>
        <dbReference type="ARBA" id="ARBA00005189"/>
    </source>
</evidence>
<dbReference type="Gene3D" id="3.40.47.10">
    <property type="match status" value="1"/>
</dbReference>
<dbReference type="SUPFAM" id="SSF53901">
    <property type="entry name" value="Thiolase-like"/>
    <property type="match status" value="1"/>
</dbReference>
<dbReference type="HOGENOM" id="CLU_039592_1_0_7"/>
<keyword evidence="3" id="KW-0444">Lipid biosynthesis</keyword>
<evidence type="ECO:0000259" key="8">
    <source>
        <dbReference type="Pfam" id="PF08541"/>
    </source>
</evidence>
<dbReference type="PANTHER" id="PTHR43091:SF1">
    <property type="entry name" value="BETA-KETOACYL-[ACYL-CARRIER-PROTEIN] SYNTHASE III, CHLOROPLASTIC"/>
    <property type="match status" value="1"/>
</dbReference>
<dbReference type="Proteomes" id="UP000031135">
    <property type="component" value="Chromosome"/>
</dbReference>
<dbReference type="InterPro" id="IPR013747">
    <property type="entry name" value="ACP_syn_III_C"/>
</dbReference>
<evidence type="ECO:0000256" key="5">
    <source>
        <dbReference type="ARBA" id="ARBA00022832"/>
    </source>
</evidence>
<name>A0A0A8HBF6_9BACT</name>
<dbReference type="Pfam" id="PF08545">
    <property type="entry name" value="ACP_syn_III"/>
    <property type="match status" value="1"/>
</dbReference>
<protein>
    <submittedName>
        <fullName evidence="10">3-oxoacyl-[acp] synthase III</fullName>
    </submittedName>
</protein>
<dbReference type="AlphaFoldDB" id="A0A0A8HBF6"/>
<keyword evidence="7" id="KW-0275">Fatty acid biosynthesis</keyword>
<feature type="domain" description="Beta-ketoacyl-[acyl-carrier-protein] synthase III N-terminal" evidence="9">
    <location>
        <begin position="116"/>
        <end position="184"/>
    </location>
</feature>
<evidence type="ECO:0000256" key="4">
    <source>
        <dbReference type="ARBA" id="ARBA00022679"/>
    </source>
</evidence>
<feature type="domain" description="Beta-ketoacyl-[acyl-carrier-protein] synthase III C-terminal" evidence="8">
    <location>
        <begin position="257"/>
        <end position="336"/>
    </location>
</feature>
<dbReference type="PANTHER" id="PTHR43091">
    <property type="entry name" value="3-OXOACYL-[ACYL-CARRIER-PROTEIN] SYNTHASE"/>
    <property type="match status" value="1"/>
</dbReference>
<reference evidence="10 11" key="1">
    <citation type="journal article" date="2014" name="Genome Biol. Evol.">
        <title>Comparative Genomics of the Campylobacter lari Group.</title>
        <authorList>
            <person name="Miller W.G."/>
            <person name="Yee E."/>
            <person name="Chapman M.H."/>
            <person name="Smith T.P."/>
            <person name="Bono J.L."/>
            <person name="Huynh S."/>
            <person name="Parker C.T."/>
            <person name="Vandamme P."/>
            <person name="Luong K."/>
            <person name="Korlach J."/>
        </authorList>
    </citation>
    <scope>NUCLEOTIDE SEQUENCE [LARGE SCALE GENOMIC DNA]</scope>
    <source>
        <strain evidence="10 11">LMG 24374</strain>
    </source>
</reference>
<evidence type="ECO:0000313" key="10">
    <source>
        <dbReference type="EMBL" id="AJC91317.1"/>
    </source>
</evidence>